<keyword evidence="3" id="KW-0812">Transmembrane</keyword>
<dbReference type="PANTHER" id="PTHR15036:SF91">
    <property type="entry name" value="NEUREXIN-4"/>
    <property type="match status" value="1"/>
</dbReference>
<dbReference type="PROSITE" id="PS50026">
    <property type="entry name" value="EGF_3"/>
    <property type="match status" value="3"/>
</dbReference>
<dbReference type="RefSeq" id="XP_014670428.1">
    <property type="nucleotide sequence ID" value="XM_014814942.1"/>
</dbReference>
<feature type="domain" description="Laminin G" evidence="4">
    <location>
        <begin position="181"/>
        <end position="400"/>
    </location>
</feature>
<evidence type="ECO:0000313" key="7">
    <source>
        <dbReference type="RefSeq" id="XP_014670428.1"/>
    </source>
</evidence>
<feature type="domain" description="Laminin G" evidence="4">
    <location>
        <begin position="835"/>
        <end position="1006"/>
    </location>
</feature>
<dbReference type="Pfam" id="PF02210">
    <property type="entry name" value="Laminin_G_2"/>
    <property type="match status" value="5"/>
</dbReference>
<dbReference type="Gene3D" id="2.60.120.1000">
    <property type="match status" value="1"/>
</dbReference>
<organism evidence="6 7">
    <name type="scientific">Priapulus caudatus</name>
    <name type="common">Priapulid worm</name>
    <dbReference type="NCBI Taxonomy" id="37621"/>
    <lineage>
        <taxon>Eukaryota</taxon>
        <taxon>Metazoa</taxon>
        <taxon>Ecdysozoa</taxon>
        <taxon>Scalidophora</taxon>
        <taxon>Priapulida</taxon>
        <taxon>Priapulimorpha</taxon>
        <taxon>Priapulimorphida</taxon>
        <taxon>Priapulidae</taxon>
        <taxon>Priapulus</taxon>
    </lineage>
</organism>
<dbReference type="PROSITE" id="PS50025">
    <property type="entry name" value="LAM_G_DOMAIN"/>
    <property type="match status" value="5"/>
</dbReference>
<feature type="domain" description="EGF-like" evidence="5">
    <location>
        <begin position="154"/>
        <end position="191"/>
    </location>
</feature>
<name>A0ABM1EE07_PRICU</name>
<dbReference type="SUPFAM" id="SSF49899">
    <property type="entry name" value="Concanavalin A-like lectins/glucanases"/>
    <property type="match status" value="5"/>
</dbReference>
<dbReference type="Gene3D" id="2.60.120.200">
    <property type="match status" value="5"/>
</dbReference>
<dbReference type="InterPro" id="IPR000742">
    <property type="entry name" value="EGF"/>
</dbReference>
<dbReference type="InterPro" id="IPR013320">
    <property type="entry name" value="ConA-like_dom_sf"/>
</dbReference>
<proteinExistence type="predicted"/>
<reference evidence="7" key="1">
    <citation type="submission" date="2025-08" db="UniProtKB">
        <authorList>
            <consortium name="RefSeq"/>
        </authorList>
    </citation>
    <scope>IDENTIFICATION</scope>
</reference>
<dbReference type="InterPro" id="IPR050372">
    <property type="entry name" value="Neurexin-related_CASP"/>
</dbReference>
<keyword evidence="3" id="KW-0472">Membrane</keyword>
<feature type="domain" description="EGF-like" evidence="5">
    <location>
        <begin position="1002"/>
        <end position="1039"/>
    </location>
</feature>
<evidence type="ECO:0000259" key="4">
    <source>
        <dbReference type="PROSITE" id="PS50025"/>
    </source>
</evidence>
<dbReference type="SMART" id="SM00282">
    <property type="entry name" value="LamG"/>
    <property type="match status" value="5"/>
</dbReference>
<evidence type="ECO:0000313" key="6">
    <source>
        <dbReference type="Proteomes" id="UP000695022"/>
    </source>
</evidence>
<feature type="domain" description="Laminin G" evidence="4">
    <location>
        <begin position="1043"/>
        <end position="1225"/>
    </location>
</feature>
<gene>
    <name evidence="7" type="primary">LOC106811356</name>
</gene>
<dbReference type="GeneID" id="106811356"/>
<dbReference type="InterPro" id="IPR001791">
    <property type="entry name" value="Laminin_G"/>
</dbReference>
<keyword evidence="6" id="KW-1185">Reference proteome</keyword>
<dbReference type="PANTHER" id="PTHR15036">
    <property type="entry name" value="PIKACHURIN-LIKE PROTEIN"/>
    <property type="match status" value="1"/>
</dbReference>
<keyword evidence="3" id="KW-1133">Transmembrane helix</keyword>
<sequence length="1330" mass="150872">MGDLVLLRMLFGKWLKARMDSSCSNEGYSGGFIKVFLEKGKVKLGLRLTRENLYNEVIDPYRRTFHDGLWHPLNIYIGTNLITMNIDDVPSTTLRVIDIRPGSEFYLGGGKTRDNDRGFLGCMRYIYVEGRIIHLGQLEEDQITAGVELDRCAIIDRCNPNPCEHGGTCYQNWYEFYCICGGNGYSGATCHTSIYPLSCDAAAQELVHQVGTEVPMRIDLDGSGPMAPFPVVCNYFKDGRVETVLNHFNMERTLVTGFQEPGSYREHSFVYTWGAIVCARLRHYAGTTWDSPGETILTAGSLLDDNLWHDVIINRYLSTIYLSVDRVTVDTMSRGEFSYLDLDQFVFFGGVPSFNRPGIKMPRNFRGCLESIVFNGRRVLEAARDKSHRITFSGAVNFNCLRQDSIPVTFMTPESFIKVHGIVRSKSMNVTLNFRTYSEDGLIMYNEVDSGGFIKVFLEKGKVKLGLRLTRENLYNEVIDPYRRTFHDGLWHPLNIYIGTNLITMNIDDVPSTTLRVIDIRPGSEFYLGGGKTRDNDRGFLGCMRYIYVEGRIIHLGQLEEDQITAGVELDRCAIIDRCNPNPCEHGGTCYQNWYEFYCICGGNGYSGATCHTSIYPLSCDAAAQELVHQVGTEVPMRIDLDGSGPMAPFPVVCNYFKDGRVETVLNHFNMERTLVTGFQEPGSYREIMLYDADEHQIHDMVNRSLICRQLLTYECRGARLLNSGFGRNINEHFEPYSWWVGRTNQMMANWGGASPGSGKCQCGVTEDCIERDKFCNCDAARLDVWETDSGYITEKQFLPITQIRVGDTGSISDFKQAYYTVGPLICEGDNLFENMVTFRLPDATVDFPTLETGRSFDISFQFKTAIAKGVLMECIGPDNNFVRIKLVGPREIQFLYNAGSSIQVLQVKTPDHMDNLVWHRVLAERNRKEARLTVDDYKPTRISESTATFRDFYLTSDFVVGASVTYEDGFVGVIRGMMVNGFMMDLTQEAKRSLYGISLGEVPKCGSSPCLNNGTCIERYSHYECDCAYTAFRGPICADDIGIDMHQSDMIRYDFPDRGMRTTVTERIRVGFSTVDRKGLLMQVRTSGDDVFSMEIQQNGGLKFRFFYGWDVEEINDKRILANGQHHDVIFYRKDDGATLVYKIDDYEENIFPFNLARSQDTKFNNLQTIYIGRNETMGPGEGFRGCISRMEFDDLFPLKSVFTEPRPANVFININGSMRQSKCHIEPYTHAPEERELREITTQFPDWGDEEHQRARLAGTIVLIVVLIILFILLVLFVVLLCRYISTEKGVYMTQEDKGAQHASTADQAVVRGPTGIPTAAKKKEWFL</sequence>
<feature type="domain" description="Laminin G" evidence="4">
    <location>
        <begin position="406"/>
        <end position="573"/>
    </location>
</feature>
<keyword evidence="1" id="KW-1015">Disulfide bond</keyword>
<evidence type="ECO:0000259" key="5">
    <source>
        <dbReference type="PROSITE" id="PS50026"/>
    </source>
</evidence>
<feature type="transmembrane region" description="Helical" evidence="3">
    <location>
        <begin position="1263"/>
        <end position="1287"/>
    </location>
</feature>
<dbReference type="SMART" id="SM00181">
    <property type="entry name" value="EGF"/>
    <property type="match status" value="3"/>
</dbReference>
<evidence type="ECO:0000256" key="2">
    <source>
        <dbReference type="PROSITE-ProRule" id="PRU00076"/>
    </source>
</evidence>
<protein>
    <submittedName>
        <fullName evidence="7">Neurexin-4-like</fullName>
    </submittedName>
</protein>
<evidence type="ECO:0000256" key="1">
    <source>
        <dbReference type="ARBA" id="ARBA00023157"/>
    </source>
</evidence>
<feature type="domain" description="Laminin G" evidence="4">
    <location>
        <begin position="1"/>
        <end position="152"/>
    </location>
</feature>
<dbReference type="Gene3D" id="2.10.25.10">
    <property type="entry name" value="Laminin"/>
    <property type="match status" value="2"/>
</dbReference>
<evidence type="ECO:0000256" key="3">
    <source>
        <dbReference type="SAM" id="Phobius"/>
    </source>
</evidence>
<dbReference type="CDD" id="cd00110">
    <property type="entry name" value="LamG"/>
    <property type="match status" value="5"/>
</dbReference>
<comment type="caution">
    <text evidence="2">Lacks conserved residue(s) required for the propagation of feature annotation.</text>
</comment>
<accession>A0ABM1EE07</accession>
<dbReference type="Proteomes" id="UP000695022">
    <property type="component" value="Unplaced"/>
</dbReference>
<dbReference type="SUPFAM" id="SSF57196">
    <property type="entry name" value="EGF/Laminin"/>
    <property type="match status" value="1"/>
</dbReference>
<dbReference type="CDD" id="cd00054">
    <property type="entry name" value="EGF_CA"/>
    <property type="match status" value="3"/>
</dbReference>
<feature type="domain" description="EGF-like" evidence="5">
    <location>
        <begin position="575"/>
        <end position="612"/>
    </location>
</feature>
<keyword evidence="2" id="KW-0245">EGF-like domain</keyword>